<keyword evidence="3" id="KW-0645">Protease</keyword>
<dbReference type="CDD" id="cd00433">
    <property type="entry name" value="Peptidase_M17"/>
    <property type="match status" value="1"/>
</dbReference>
<dbReference type="GO" id="GO:0070006">
    <property type="term" value="F:metalloaminopeptidase activity"/>
    <property type="evidence" value="ECO:0007669"/>
    <property type="project" value="InterPro"/>
</dbReference>
<dbReference type="GO" id="GO:0005737">
    <property type="term" value="C:cytoplasm"/>
    <property type="evidence" value="ECO:0007669"/>
    <property type="project" value="InterPro"/>
</dbReference>
<dbReference type="PRINTS" id="PR00481">
    <property type="entry name" value="LAMNOPPTDASE"/>
</dbReference>
<protein>
    <recommendedName>
        <fullName evidence="5">Cytosol aminopeptidase domain-containing protein</fullName>
    </recommendedName>
</protein>
<dbReference type="InterPro" id="IPR043472">
    <property type="entry name" value="Macro_dom-like"/>
</dbReference>
<proteinExistence type="inferred from homology"/>
<evidence type="ECO:0000256" key="4">
    <source>
        <dbReference type="ARBA" id="ARBA00022801"/>
    </source>
</evidence>
<comment type="similarity">
    <text evidence="1">Belongs to the peptidase M17 family.</text>
</comment>
<dbReference type="Gene3D" id="3.40.220.10">
    <property type="entry name" value="Leucine Aminopeptidase, subunit E, domain 1"/>
    <property type="match status" value="1"/>
</dbReference>
<dbReference type="GO" id="GO:0006508">
    <property type="term" value="P:proteolysis"/>
    <property type="evidence" value="ECO:0007669"/>
    <property type="project" value="UniProtKB-KW"/>
</dbReference>
<keyword evidence="7" id="KW-1185">Reference proteome</keyword>
<accession>A0AAE1URK1</accession>
<evidence type="ECO:0000259" key="5">
    <source>
        <dbReference type="PROSITE" id="PS00631"/>
    </source>
</evidence>
<dbReference type="Pfam" id="PF00883">
    <property type="entry name" value="Peptidase_M17"/>
    <property type="match status" value="2"/>
</dbReference>
<sequence length="381" mass="41704">MEGPIDASFNALEDLDELKENLRSAIGCGFNAIRDLDANVDVVEVDGTSDASAAAEGAFLARYYYDELKSEDLKKKPVTLKLADEDSKKNESWLRGSILAEFQNKCRDLMERPANLLTPTVFCETAKNLCEPLNVKVIAHDRKWAEEKKMGSFLSVANGSDEPPKFLELHYNNSDQKKPIVFVGKGITFDSGGISLKPGSKMDEMRADMGGAANVLTTIACLATLKAKINIIGKATKPGDVVYAMNGKSIQIDNTDAEGRLVLADALCYADTFNPELVVDIATLTGYETGDRVWKMPLYSAYSKKMKDTVLADLNNLCKDAGYGGGSATAAGFLKEFVKCENWMHLDMAGTMGCSDYKYMARGMAGRPLRTLVTFFEKNFS</sequence>
<keyword evidence="2" id="KW-0031">Aminopeptidase</keyword>
<keyword evidence="4" id="KW-0378">Hydrolase</keyword>
<dbReference type="EMBL" id="JAVYJV010000039">
    <property type="protein sequence ID" value="KAK4337301.1"/>
    <property type="molecule type" value="Genomic_DNA"/>
</dbReference>
<dbReference type="PANTHER" id="PTHR11963:SF23">
    <property type="entry name" value="CYTOSOL AMINOPEPTIDASE"/>
    <property type="match status" value="1"/>
</dbReference>
<dbReference type="Proteomes" id="UP001291623">
    <property type="component" value="Unassembled WGS sequence"/>
</dbReference>
<dbReference type="SUPFAM" id="SSF52949">
    <property type="entry name" value="Macro domain-like"/>
    <property type="match status" value="1"/>
</dbReference>
<dbReference type="InterPro" id="IPR011356">
    <property type="entry name" value="Leucine_aapep/pepB"/>
</dbReference>
<evidence type="ECO:0000256" key="3">
    <source>
        <dbReference type="ARBA" id="ARBA00022670"/>
    </source>
</evidence>
<evidence type="ECO:0000313" key="6">
    <source>
        <dbReference type="EMBL" id="KAK4337301.1"/>
    </source>
</evidence>
<comment type="caution">
    <text evidence="6">The sequence shown here is derived from an EMBL/GenBank/DDBJ whole genome shotgun (WGS) entry which is preliminary data.</text>
</comment>
<name>A0AAE1URK1_9SOLA</name>
<dbReference type="GO" id="GO:0030145">
    <property type="term" value="F:manganese ion binding"/>
    <property type="evidence" value="ECO:0007669"/>
    <property type="project" value="InterPro"/>
</dbReference>
<gene>
    <name evidence="6" type="ORF">RND71_043587</name>
</gene>
<dbReference type="SUPFAM" id="SSF53187">
    <property type="entry name" value="Zn-dependent exopeptidases"/>
    <property type="match status" value="1"/>
</dbReference>
<dbReference type="AlphaFoldDB" id="A0AAE1URK1"/>
<dbReference type="PANTHER" id="PTHR11963">
    <property type="entry name" value="LEUCINE AMINOPEPTIDASE-RELATED"/>
    <property type="match status" value="1"/>
</dbReference>
<dbReference type="Gene3D" id="3.40.630.10">
    <property type="entry name" value="Zn peptidases"/>
    <property type="match status" value="2"/>
</dbReference>
<evidence type="ECO:0000256" key="2">
    <source>
        <dbReference type="ARBA" id="ARBA00022438"/>
    </source>
</evidence>
<evidence type="ECO:0000313" key="7">
    <source>
        <dbReference type="Proteomes" id="UP001291623"/>
    </source>
</evidence>
<organism evidence="6 7">
    <name type="scientific">Anisodus tanguticus</name>
    <dbReference type="NCBI Taxonomy" id="243964"/>
    <lineage>
        <taxon>Eukaryota</taxon>
        <taxon>Viridiplantae</taxon>
        <taxon>Streptophyta</taxon>
        <taxon>Embryophyta</taxon>
        <taxon>Tracheophyta</taxon>
        <taxon>Spermatophyta</taxon>
        <taxon>Magnoliopsida</taxon>
        <taxon>eudicotyledons</taxon>
        <taxon>Gunneridae</taxon>
        <taxon>Pentapetalae</taxon>
        <taxon>asterids</taxon>
        <taxon>lamiids</taxon>
        <taxon>Solanales</taxon>
        <taxon>Solanaceae</taxon>
        <taxon>Solanoideae</taxon>
        <taxon>Hyoscyameae</taxon>
        <taxon>Anisodus</taxon>
    </lineage>
</organism>
<dbReference type="InterPro" id="IPR000819">
    <property type="entry name" value="Peptidase_M17_C"/>
</dbReference>
<reference evidence="6" key="1">
    <citation type="submission" date="2023-12" db="EMBL/GenBank/DDBJ databases">
        <title>Genome assembly of Anisodus tanguticus.</title>
        <authorList>
            <person name="Wang Y.-J."/>
        </authorList>
    </citation>
    <scope>NUCLEOTIDE SEQUENCE</scope>
    <source>
        <strain evidence="6">KB-2021</strain>
        <tissue evidence="6">Leaf</tissue>
    </source>
</reference>
<evidence type="ECO:0000256" key="1">
    <source>
        <dbReference type="ARBA" id="ARBA00009528"/>
    </source>
</evidence>
<dbReference type="PROSITE" id="PS00631">
    <property type="entry name" value="CYTOSOL_AP"/>
    <property type="match status" value="1"/>
</dbReference>
<feature type="domain" description="Cytosol aminopeptidase" evidence="5">
    <location>
        <begin position="254"/>
        <end position="261"/>
    </location>
</feature>